<dbReference type="AlphaFoldDB" id="A0A2M7SBZ7"/>
<dbReference type="PANTHER" id="PTHR33608:SF7">
    <property type="entry name" value="DUF58 DOMAIN-CONTAINING PROTEIN"/>
    <property type="match status" value="1"/>
</dbReference>
<evidence type="ECO:0000259" key="1">
    <source>
        <dbReference type="Pfam" id="PF01882"/>
    </source>
</evidence>
<dbReference type="EMBL" id="PFMR01000150">
    <property type="protein sequence ID" value="PIZ16994.1"/>
    <property type="molecule type" value="Genomic_DNA"/>
</dbReference>
<dbReference type="InterPro" id="IPR036465">
    <property type="entry name" value="vWFA_dom_sf"/>
</dbReference>
<gene>
    <name evidence="2" type="ORF">COY52_05540</name>
</gene>
<dbReference type="InterPro" id="IPR002881">
    <property type="entry name" value="DUF58"/>
</dbReference>
<reference evidence="3" key="1">
    <citation type="submission" date="2017-09" db="EMBL/GenBank/DDBJ databases">
        <title>Depth-based differentiation of microbial function through sediment-hosted aquifers and enrichment of novel symbionts in the deep terrestrial subsurface.</title>
        <authorList>
            <person name="Probst A.J."/>
            <person name="Ladd B."/>
            <person name="Jarett J.K."/>
            <person name="Geller-Mcgrath D.E."/>
            <person name="Sieber C.M.K."/>
            <person name="Emerson J.B."/>
            <person name="Anantharaman K."/>
            <person name="Thomas B.C."/>
            <person name="Malmstrom R."/>
            <person name="Stieglmeier M."/>
            <person name="Klingl A."/>
            <person name="Woyke T."/>
            <person name="Ryan C.M."/>
            <person name="Banfield J.F."/>
        </authorList>
    </citation>
    <scope>NUCLEOTIDE SEQUENCE [LARGE SCALE GENOMIC DNA]</scope>
</reference>
<dbReference type="PANTHER" id="PTHR33608">
    <property type="entry name" value="BLL2464 PROTEIN"/>
    <property type="match status" value="1"/>
</dbReference>
<name>A0A2M7SBZ7_9BACT</name>
<organism evidence="2 3">
    <name type="scientific">Candidatus Desantisbacteria bacterium CG_4_10_14_0_8_um_filter_48_22</name>
    <dbReference type="NCBI Taxonomy" id="1974543"/>
    <lineage>
        <taxon>Bacteria</taxon>
        <taxon>Candidatus Desantisiibacteriota</taxon>
    </lineage>
</organism>
<proteinExistence type="predicted"/>
<dbReference type="Pfam" id="PF01882">
    <property type="entry name" value="DUF58"/>
    <property type="match status" value="1"/>
</dbReference>
<evidence type="ECO:0000313" key="2">
    <source>
        <dbReference type="EMBL" id="PIZ16994.1"/>
    </source>
</evidence>
<dbReference type="Gene3D" id="3.40.50.410">
    <property type="entry name" value="von Willebrand factor, type A domain"/>
    <property type="match status" value="1"/>
</dbReference>
<evidence type="ECO:0000313" key="3">
    <source>
        <dbReference type="Proteomes" id="UP000229307"/>
    </source>
</evidence>
<sequence>MPASRYLDPNIISKFTNLSFLPRGAVEGTVTGLHRSPYKGSSVEFSEHRAYTWGDEIRRIDWKVFARSDRYYIKQYEEETNLKAYILLDRSSSMGYTSNGQTKLEYGCYLSALLSYVLIKQQDAVGLAPFSSSLDRIIPPRSTPGHLQVILNSLQDLRSSGKSSIAKPCHDLANIIKRRALIILISDLLDNEDEVLSALKHFRHNKHECIIFHVLDKMELDFSFSESLTLQDLESGDKMFLYPRALRDEYCRRVKDFVEHYKKVCSESQIDYVPINTSVPYDRVLAAYLTQKQAK</sequence>
<protein>
    <submittedName>
        <fullName evidence="2">DUF58 domain-containing protein</fullName>
    </submittedName>
</protein>
<dbReference type="Proteomes" id="UP000229307">
    <property type="component" value="Unassembled WGS sequence"/>
</dbReference>
<dbReference type="SUPFAM" id="SSF53300">
    <property type="entry name" value="vWA-like"/>
    <property type="match status" value="1"/>
</dbReference>
<comment type="caution">
    <text evidence="2">The sequence shown here is derived from an EMBL/GenBank/DDBJ whole genome shotgun (WGS) entry which is preliminary data.</text>
</comment>
<accession>A0A2M7SBZ7</accession>
<feature type="domain" description="DUF58" evidence="1">
    <location>
        <begin position="47"/>
        <end position="255"/>
    </location>
</feature>